<dbReference type="GO" id="GO:0005524">
    <property type="term" value="F:ATP binding"/>
    <property type="evidence" value="ECO:0007669"/>
    <property type="project" value="TreeGrafter"/>
</dbReference>
<name>A0A432W6Y9_9GAMM</name>
<dbReference type="GO" id="GO:0005829">
    <property type="term" value="C:cytosol"/>
    <property type="evidence" value="ECO:0007669"/>
    <property type="project" value="TreeGrafter"/>
</dbReference>
<dbReference type="PRINTS" id="PR00340">
    <property type="entry name" value="PIIGLNB"/>
</dbReference>
<accession>A0A432W6Y9</accession>
<gene>
    <name evidence="3" type="ORF">CWE09_03670</name>
</gene>
<dbReference type="Pfam" id="PF00543">
    <property type="entry name" value="P-II"/>
    <property type="match status" value="1"/>
</dbReference>
<dbReference type="GO" id="GO:0006808">
    <property type="term" value="P:regulation of nitrogen utilization"/>
    <property type="evidence" value="ECO:0007669"/>
    <property type="project" value="InterPro"/>
</dbReference>
<dbReference type="PANTHER" id="PTHR30115:SF20">
    <property type="entry name" value="NITROGEN REGULATORY PROTEIN GLNK"/>
    <property type="match status" value="1"/>
</dbReference>
<organism evidence="3 4">
    <name type="scientific">Aliidiomarina minuta</name>
    <dbReference type="NCBI Taxonomy" id="880057"/>
    <lineage>
        <taxon>Bacteria</taxon>
        <taxon>Pseudomonadati</taxon>
        <taxon>Pseudomonadota</taxon>
        <taxon>Gammaproteobacteria</taxon>
        <taxon>Alteromonadales</taxon>
        <taxon>Idiomarinaceae</taxon>
        <taxon>Aliidiomarina</taxon>
    </lineage>
</organism>
<dbReference type="Proteomes" id="UP000288293">
    <property type="component" value="Unassembled WGS sequence"/>
</dbReference>
<dbReference type="PANTHER" id="PTHR30115">
    <property type="entry name" value="NITROGEN REGULATORY PROTEIN P-II"/>
    <property type="match status" value="1"/>
</dbReference>
<feature type="modified residue" description="O-UMP-tyrosine" evidence="1">
    <location>
        <position position="51"/>
    </location>
</feature>
<dbReference type="InterPro" id="IPR015867">
    <property type="entry name" value="N-reg_PII/ATP_PRibTrfase_C"/>
</dbReference>
<protein>
    <submittedName>
        <fullName evidence="3">Transcriptional regulator</fullName>
    </submittedName>
</protein>
<dbReference type="GO" id="GO:0030234">
    <property type="term" value="F:enzyme regulator activity"/>
    <property type="evidence" value="ECO:0007669"/>
    <property type="project" value="InterPro"/>
</dbReference>
<dbReference type="PROSITE" id="PS51343">
    <property type="entry name" value="PII_GLNB_DOM"/>
    <property type="match status" value="1"/>
</dbReference>
<proteinExistence type="inferred from homology"/>
<dbReference type="AlphaFoldDB" id="A0A432W6Y9"/>
<comment type="caution">
    <text evidence="3">The sequence shown here is derived from an EMBL/GenBank/DDBJ whole genome shotgun (WGS) entry which is preliminary data.</text>
</comment>
<reference evidence="3 4" key="1">
    <citation type="journal article" date="2011" name="Front. Microbiol.">
        <title>Genomic signatures of strain selection and enhancement in Bacillus atrophaeus var. globigii, a historical biowarfare simulant.</title>
        <authorList>
            <person name="Gibbons H.S."/>
            <person name="Broomall S.M."/>
            <person name="McNew L.A."/>
            <person name="Daligault H."/>
            <person name="Chapman C."/>
            <person name="Bruce D."/>
            <person name="Karavis M."/>
            <person name="Krepps M."/>
            <person name="McGregor P.A."/>
            <person name="Hong C."/>
            <person name="Park K.H."/>
            <person name="Akmal A."/>
            <person name="Feldman A."/>
            <person name="Lin J.S."/>
            <person name="Chang W.E."/>
            <person name="Higgs B.W."/>
            <person name="Demirev P."/>
            <person name="Lindquist J."/>
            <person name="Liem A."/>
            <person name="Fochler E."/>
            <person name="Read T.D."/>
            <person name="Tapia R."/>
            <person name="Johnson S."/>
            <person name="Bishop-Lilly K.A."/>
            <person name="Detter C."/>
            <person name="Han C."/>
            <person name="Sozhamannan S."/>
            <person name="Rosenzweig C.N."/>
            <person name="Skowronski E.W."/>
        </authorList>
    </citation>
    <scope>NUCLEOTIDE SEQUENCE [LARGE SCALE GENOMIC DNA]</scope>
    <source>
        <strain evidence="3 4">MLST1</strain>
    </source>
</reference>
<keyword evidence="4" id="KW-1185">Reference proteome</keyword>
<dbReference type="EMBL" id="PIPL01000001">
    <property type="protein sequence ID" value="RUO25840.1"/>
    <property type="molecule type" value="Genomic_DNA"/>
</dbReference>
<dbReference type="SUPFAM" id="SSF54913">
    <property type="entry name" value="GlnB-like"/>
    <property type="match status" value="1"/>
</dbReference>
<evidence type="ECO:0000313" key="4">
    <source>
        <dbReference type="Proteomes" id="UP000288293"/>
    </source>
</evidence>
<dbReference type="PROSITE" id="PS00638">
    <property type="entry name" value="PII_GLNB_CTER"/>
    <property type="match status" value="1"/>
</dbReference>
<dbReference type="RefSeq" id="WP_126802658.1">
    <property type="nucleotide sequence ID" value="NZ_PIPL01000001.1"/>
</dbReference>
<dbReference type="Gene3D" id="3.30.70.120">
    <property type="match status" value="1"/>
</dbReference>
<dbReference type="SMART" id="SM00938">
    <property type="entry name" value="P-II"/>
    <property type="match status" value="1"/>
</dbReference>
<keyword evidence="1" id="KW-0597">Phosphoprotein</keyword>
<comment type="similarity">
    <text evidence="2">Belongs to the P(II) protein family.</text>
</comment>
<evidence type="ECO:0000256" key="2">
    <source>
        <dbReference type="RuleBase" id="RU003936"/>
    </source>
</evidence>
<dbReference type="InterPro" id="IPR002187">
    <property type="entry name" value="N-reg_PII"/>
</dbReference>
<evidence type="ECO:0000256" key="1">
    <source>
        <dbReference type="PIRSR" id="PIRSR602187-50"/>
    </source>
</evidence>
<dbReference type="InterPro" id="IPR017918">
    <property type="entry name" value="N-reg_PII_CS"/>
</dbReference>
<dbReference type="InterPro" id="IPR011322">
    <property type="entry name" value="N-reg_PII-like_a/b"/>
</dbReference>
<dbReference type="OrthoDB" id="9802729at2"/>
<sequence length="112" mass="12326">MQLIIAIIKPAKLADVRDALNDIGCKGMTVTDVKGFGQQKGHDELYRGAKYRAEFLPKIRLDIAAVNEQSQQIVDTIQKASHTGSTGDGKIFVLSLEQVVRIRTSETDEQAI</sequence>
<evidence type="ECO:0000313" key="3">
    <source>
        <dbReference type="EMBL" id="RUO25840.1"/>
    </source>
</evidence>